<keyword evidence="4 5" id="KW-0472">Membrane</keyword>
<accession>A0A5C2SAQ3</accession>
<name>A0A5C2SAQ3_9APHY</name>
<dbReference type="OrthoDB" id="5982228at2759"/>
<evidence type="ECO:0008006" key="8">
    <source>
        <dbReference type="Google" id="ProtNLM"/>
    </source>
</evidence>
<dbReference type="AlphaFoldDB" id="A0A5C2SAQ3"/>
<dbReference type="InterPro" id="IPR050598">
    <property type="entry name" value="AminoAcid_Transporter"/>
</dbReference>
<dbReference type="STRING" id="1328759.A0A5C2SAQ3"/>
<dbReference type="GO" id="GO:0016020">
    <property type="term" value="C:membrane"/>
    <property type="evidence" value="ECO:0007669"/>
    <property type="project" value="UniProtKB-SubCell"/>
</dbReference>
<dbReference type="Proteomes" id="UP000313359">
    <property type="component" value="Unassembled WGS sequence"/>
</dbReference>
<evidence type="ECO:0000256" key="1">
    <source>
        <dbReference type="ARBA" id="ARBA00004141"/>
    </source>
</evidence>
<feature type="transmembrane region" description="Helical" evidence="5">
    <location>
        <begin position="103"/>
        <end position="127"/>
    </location>
</feature>
<gene>
    <name evidence="6" type="ORF">L227DRAFT_502118</name>
</gene>
<feature type="transmembrane region" description="Helical" evidence="5">
    <location>
        <begin position="49"/>
        <end position="70"/>
    </location>
</feature>
<dbReference type="Gene3D" id="1.20.1740.10">
    <property type="entry name" value="Amino acid/polyamine transporter I"/>
    <property type="match status" value="1"/>
</dbReference>
<proteinExistence type="predicted"/>
<protein>
    <recommendedName>
        <fullName evidence="8">Amino acid permease/ SLC12A domain-containing protein</fullName>
    </recommendedName>
</protein>
<keyword evidence="3 5" id="KW-1133">Transmembrane helix</keyword>
<dbReference type="GO" id="GO:0015179">
    <property type="term" value="F:L-amino acid transmembrane transporter activity"/>
    <property type="evidence" value="ECO:0007669"/>
    <property type="project" value="TreeGrafter"/>
</dbReference>
<feature type="non-terminal residue" evidence="6">
    <location>
        <position position="1"/>
    </location>
</feature>
<reference evidence="6" key="1">
    <citation type="journal article" date="2018" name="Genome Biol. Evol.">
        <title>Genomics and development of Lentinus tigrinus, a white-rot wood-decaying mushroom with dimorphic fruiting bodies.</title>
        <authorList>
            <person name="Wu B."/>
            <person name="Xu Z."/>
            <person name="Knudson A."/>
            <person name="Carlson A."/>
            <person name="Chen N."/>
            <person name="Kovaka S."/>
            <person name="LaButti K."/>
            <person name="Lipzen A."/>
            <person name="Pennachio C."/>
            <person name="Riley R."/>
            <person name="Schakwitz W."/>
            <person name="Umezawa K."/>
            <person name="Ohm R.A."/>
            <person name="Grigoriev I.V."/>
            <person name="Nagy L.G."/>
            <person name="Gibbons J."/>
            <person name="Hibbett D."/>
        </authorList>
    </citation>
    <scope>NUCLEOTIDE SEQUENCE [LARGE SCALE GENOMIC DNA]</scope>
    <source>
        <strain evidence="6">ALCF2SS1-6</strain>
    </source>
</reference>
<dbReference type="PANTHER" id="PTHR11785:SF382">
    <property type="entry name" value="LOW-AFFINITY METHIONINE PERMEASE"/>
    <property type="match status" value="1"/>
</dbReference>
<keyword evidence="7" id="KW-1185">Reference proteome</keyword>
<evidence type="ECO:0000313" key="7">
    <source>
        <dbReference type="Proteomes" id="UP000313359"/>
    </source>
</evidence>
<dbReference type="PANTHER" id="PTHR11785">
    <property type="entry name" value="AMINO ACID TRANSPORTER"/>
    <property type="match status" value="1"/>
</dbReference>
<evidence type="ECO:0000256" key="2">
    <source>
        <dbReference type="ARBA" id="ARBA00022692"/>
    </source>
</evidence>
<evidence type="ECO:0000256" key="3">
    <source>
        <dbReference type="ARBA" id="ARBA00022989"/>
    </source>
</evidence>
<evidence type="ECO:0000256" key="4">
    <source>
        <dbReference type="ARBA" id="ARBA00023136"/>
    </source>
</evidence>
<dbReference type="InterPro" id="IPR002293">
    <property type="entry name" value="AA/rel_permease1"/>
</dbReference>
<sequence length="215" mass="23296">LGFIISFCGLFIWLELGTMFPRSGGEKVYLEAVYTKPKYLVTVIFASNAILLGFTASGCIVFAQNILVAAGHTADRWVTRGIAVGVIVFATLLHGLAPRLGVYVMNALSLFKVFLLLFVVVTGWVVLSGRTHIKDPHVNFRNAFAGSSHSGNDYATATFKVLFTYAGWYVINKVLNGDPSWLTTTTSSVFPTLRPHRGRLGECGFSLGLALALGT</sequence>
<evidence type="ECO:0000256" key="5">
    <source>
        <dbReference type="SAM" id="Phobius"/>
    </source>
</evidence>
<evidence type="ECO:0000313" key="6">
    <source>
        <dbReference type="EMBL" id="RPD60338.1"/>
    </source>
</evidence>
<keyword evidence="2 5" id="KW-0812">Transmembrane</keyword>
<comment type="subcellular location">
    <subcellularLocation>
        <location evidence="1">Membrane</location>
        <topology evidence="1">Multi-pass membrane protein</topology>
    </subcellularLocation>
</comment>
<dbReference type="EMBL" id="ML122266">
    <property type="protein sequence ID" value="RPD60338.1"/>
    <property type="molecule type" value="Genomic_DNA"/>
</dbReference>
<dbReference type="Pfam" id="PF13520">
    <property type="entry name" value="AA_permease_2"/>
    <property type="match status" value="1"/>
</dbReference>
<feature type="transmembrane region" description="Helical" evidence="5">
    <location>
        <begin position="77"/>
        <end position="97"/>
    </location>
</feature>
<organism evidence="6 7">
    <name type="scientific">Lentinus tigrinus ALCF2SS1-6</name>
    <dbReference type="NCBI Taxonomy" id="1328759"/>
    <lineage>
        <taxon>Eukaryota</taxon>
        <taxon>Fungi</taxon>
        <taxon>Dikarya</taxon>
        <taxon>Basidiomycota</taxon>
        <taxon>Agaricomycotina</taxon>
        <taxon>Agaricomycetes</taxon>
        <taxon>Polyporales</taxon>
        <taxon>Polyporaceae</taxon>
        <taxon>Lentinus</taxon>
    </lineage>
</organism>